<dbReference type="EMBL" id="JAQQWI010000008">
    <property type="protein sequence ID" value="KAK8023220.1"/>
    <property type="molecule type" value="Genomic_DNA"/>
</dbReference>
<keyword evidence="3" id="KW-1185">Reference proteome</keyword>
<evidence type="ECO:0000313" key="3">
    <source>
        <dbReference type="Proteomes" id="UP001396898"/>
    </source>
</evidence>
<sequence length="257" mass="28388">MISRWPLHVDVIENIRSLFRDFVTEQQRDRPIRAQTTTDDACGISRQLDAANARNRRQELELELQDIVPLGHGTAAPHQKDAGLAGGDQAGGQVLAQQQPQQQPRALNSGGYGRPILRTLAVPNEEFSLEEIENHKHEASRIGTIKVSVYDMEEGIFVESNPNSRGGRDESADEALTRQDFFAEKVVKGGHLPSPYEEEEEDEGEDEDQGLVASWAAPSFLSPIPAAFKRGLVIPEPARSEPTKMLHVRRSGLVVLG</sequence>
<comment type="caution">
    <text evidence="2">The sequence shown here is derived from an EMBL/GenBank/DDBJ whole genome shotgun (WGS) entry which is preliminary data.</text>
</comment>
<organism evidence="2 3">
    <name type="scientific">Apiospora marii</name>
    <dbReference type="NCBI Taxonomy" id="335849"/>
    <lineage>
        <taxon>Eukaryota</taxon>
        <taxon>Fungi</taxon>
        <taxon>Dikarya</taxon>
        <taxon>Ascomycota</taxon>
        <taxon>Pezizomycotina</taxon>
        <taxon>Sordariomycetes</taxon>
        <taxon>Xylariomycetidae</taxon>
        <taxon>Amphisphaeriales</taxon>
        <taxon>Apiosporaceae</taxon>
        <taxon>Apiospora</taxon>
    </lineage>
</organism>
<proteinExistence type="predicted"/>
<feature type="compositionally biased region" description="Low complexity" evidence="1">
    <location>
        <begin position="91"/>
        <end position="106"/>
    </location>
</feature>
<reference evidence="2 3" key="1">
    <citation type="submission" date="2023-01" db="EMBL/GenBank/DDBJ databases">
        <title>Analysis of 21 Apiospora genomes using comparative genomics revels a genus with tremendous synthesis potential of carbohydrate active enzymes and secondary metabolites.</title>
        <authorList>
            <person name="Sorensen T."/>
        </authorList>
    </citation>
    <scope>NUCLEOTIDE SEQUENCE [LARGE SCALE GENOMIC DNA]</scope>
    <source>
        <strain evidence="2 3">CBS 20057</strain>
    </source>
</reference>
<feature type="region of interest" description="Disordered" evidence="1">
    <location>
        <begin position="188"/>
        <end position="209"/>
    </location>
</feature>
<dbReference type="Proteomes" id="UP001396898">
    <property type="component" value="Unassembled WGS sequence"/>
</dbReference>
<evidence type="ECO:0000313" key="2">
    <source>
        <dbReference type="EMBL" id="KAK8023220.1"/>
    </source>
</evidence>
<name>A0ABR1RZ69_9PEZI</name>
<accession>A0ABR1RZ69</accession>
<evidence type="ECO:0000256" key="1">
    <source>
        <dbReference type="SAM" id="MobiDB-lite"/>
    </source>
</evidence>
<gene>
    <name evidence="2" type="ORF">PG991_006459</name>
</gene>
<feature type="compositionally biased region" description="Acidic residues" evidence="1">
    <location>
        <begin position="196"/>
        <end position="209"/>
    </location>
</feature>
<feature type="region of interest" description="Disordered" evidence="1">
    <location>
        <begin position="72"/>
        <end position="112"/>
    </location>
</feature>
<protein>
    <submittedName>
        <fullName evidence="2">Uncharacterized protein</fullName>
    </submittedName>
</protein>